<feature type="non-terminal residue" evidence="2">
    <location>
        <position position="1"/>
    </location>
</feature>
<protein>
    <submittedName>
        <fullName evidence="2">Uncharacterized protein</fullName>
    </submittedName>
</protein>
<dbReference type="OrthoDB" id="4832560at2759"/>
<reference evidence="3" key="1">
    <citation type="journal article" date="2012" name="Nat. Genet.">
        <title>Lifestyle transitions in plant pathogenic Colletotrichum fungi deciphered by genome and transcriptome analyses.</title>
        <authorList>
            <person name="O'Connell R.J."/>
            <person name="Thon M.R."/>
            <person name="Hacquard S."/>
            <person name="Amyotte S.G."/>
            <person name="Kleemann J."/>
            <person name="Torres M.F."/>
            <person name="Damm U."/>
            <person name="Buiate E.A."/>
            <person name="Epstein L."/>
            <person name="Alkan N."/>
            <person name="Altmueller J."/>
            <person name="Alvarado-Balderrama L."/>
            <person name="Bauser C.A."/>
            <person name="Becker C."/>
            <person name="Birren B.W."/>
            <person name="Chen Z."/>
            <person name="Choi J."/>
            <person name="Crouch J.A."/>
            <person name="Duvick J.P."/>
            <person name="Farman M.A."/>
            <person name="Gan P."/>
            <person name="Heiman D."/>
            <person name="Henrissat B."/>
            <person name="Howard R.J."/>
            <person name="Kabbage M."/>
            <person name="Koch C."/>
            <person name="Kracher B."/>
            <person name="Kubo Y."/>
            <person name="Law A.D."/>
            <person name="Lebrun M.-H."/>
            <person name="Lee Y.-H."/>
            <person name="Miyara I."/>
            <person name="Moore N."/>
            <person name="Neumann U."/>
            <person name="Nordstroem K."/>
            <person name="Panaccione D.G."/>
            <person name="Panstruga R."/>
            <person name="Place M."/>
            <person name="Proctor R.H."/>
            <person name="Prusky D."/>
            <person name="Rech G."/>
            <person name="Reinhardt R."/>
            <person name="Rollins J.A."/>
            <person name="Rounsley S."/>
            <person name="Schardl C.L."/>
            <person name="Schwartz D.C."/>
            <person name="Shenoy N."/>
            <person name="Shirasu K."/>
            <person name="Sikhakolli U.R."/>
            <person name="Stueber K."/>
            <person name="Sukno S.A."/>
            <person name="Sweigard J.A."/>
            <person name="Takano Y."/>
            <person name="Takahara H."/>
            <person name="Trail F."/>
            <person name="van der Does H.C."/>
            <person name="Voll L.M."/>
            <person name="Will I."/>
            <person name="Young S."/>
            <person name="Zeng Q."/>
            <person name="Zhang J."/>
            <person name="Zhou S."/>
            <person name="Dickman M.B."/>
            <person name="Schulze-Lefert P."/>
            <person name="Ver Loren van Themaat E."/>
            <person name="Ma L.-J."/>
            <person name="Vaillancourt L.J."/>
        </authorList>
    </citation>
    <scope>NUCLEOTIDE SEQUENCE [LARGE SCALE GENOMIC DNA]</scope>
    <source>
        <strain evidence="3">M1.001 / M2 / FGSC 10212</strain>
    </source>
</reference>
<keyword evidence="1" id="KW-0812">Transmembrane</keyword>
<proteinExistence type="predicted"/>
<sequence length="109" mass="12594">DDKSCPLLEKMIRKHSFDQEAMPIEFVRPVPPDMVFEYWGNRLAKLHDVIRRPPPTNPVVSWFERHISERNALTVAISGLFLAALFGFLSFIVGLLQLILAWVAWKHPN</sequence>
<evidence type="ECO:0000313" key="2">
    <source>
        <dbReference type="EMBL" id="EFQ35816.1"/>
    </source>
</evidence>
<dbReference type="RefSeq" id="XP_008099836.1">
    <property type="nucleotide sequence ID" value="XM_008101645.1"/>
</dbReference>
<dbReference type="EMBL" id="GG697401">
    <property type="protein sequence ID" value="EFQ35816.1"/>
    <property type="molecule type" value="Genomic_DNA"/>
</dbReference>
<dbReference type="STRING" id="645133.E3QY78"/>
<dbReference type="HOGENOM" id="CLU_2190135_0_0_1"/>
<dbReference type="VEuPathDB" id="FungiDB:GLRG_10925"/>
<organism evidence="3">
    <name type="scientific">Colletotrichum graminicola (strain M1.001 / M2 / FGSC 10212)</name>
    <name type="common">Maize anthracnose fungus</name>
    <name type="synonym">Glomerella graminicola</name>
    <dbReference type="NCBI Taxonomy" id="645133"/>
    <lineage>
        <taxon>Eukaryota</taxon>
        <taxon>Fungi</taxon>
        <taxon>Dikarya</taxon>
        <taxon>Ascomycota</taxon>
        <taxon>Pezizomycotina</taxon>
        <taxon>Sordariomycetes</taxon>
        <taxon>Hypocreomycetidae</taxon>
        <taxon>Glomerellales</taxon>
        <taxon>Glomerellaceae</taxon>
        <taxon>Colletotrichum</taxon>
        <taxon>Colletotrichum graminicola species complex</taxon>
    </lineage>
</organism>
<keyword evidence="3" id="KW-1185">Reference proteome</keyword>
<name>E3QY78_COLGM</name>
<accession>E3QY78</accession>
<evidence type="ECO:0000313" key="3">
    <source>
        <dbReference type="Proteomes" id="UP000008782"/>
    </source>
</evidence>
<dbReference type="AlphaFoldDB" id="E3QY78"/>
<dbReference type="GeneID" id="24416290"/>
<keyword evidence="1" id="KW-0472">Membrane</keyword>
<evidence type="ECO:0000256" key="1">
    <source>
        <dbReference type="SAM" id="Phobius"/>
    </source>
</evidence>
<feature type="transmembrane region" description="Helical" evidence="1">
    <location>
        <begin position="72"/>
        <end position="105"/>
    </location>
</feature>
<dbReference type="Proteomes" id="UP000008782">
    <property type="component" value="Unassembled WGS sequence"/>
</dbReference>
<keyword evidence="1" id="KW-1133">Transmembrane helix</keyword>
<gene>
    <name evidence="2" type="ORF">GLRG_10925</name>
</gene>